<dbReference type="PANTHER" id="PTHR12198">
    <property type="entry name" value="HOMEOBOX PROTEIN PROSPERO/PROX-1/CEH-26"/>
    <property type="match status" value="1"/>
</dbReference>
<evidence type="ECO:0000256" key="1">
    <source>
        <dbReference type="ARBA" id="ARBA00004123"/>
    </source>
</evidence>
<evidence type="ECO:0000313" key="10">
    <source>
        <dbReference type="Proteomes" id="UP000001646"/>
    </source>
</evidence>
<dbReference type="HOGENOM" id="CLU_016051_1_0_1"/>
<feature type="region of interest" description="Disordered" evidence="7">
    <location>
        <begin position="91"/>
        <end position="136"/>
    </location>
</feature>
<dbReference type="GO" id="GO:0060042">
    <property type="term" value="P:retina morphogenesis in camera-type eye"/>
    <property type="evidence" value="ECO:0007669"/>
    <property type="project" value="UniProtKB-ARBA"/>
</dbReference>
<feature type="compositionally biased region" description="Basic and acidic residues" evidence="7">
    <location>
        <begin position="27"/>
        <end position="38"/>
    </location>
</feature>
<dbReference type="Gene3D" id="1.10.10.500">
    <property type="entry name" value="Homeo-prospero domain"/>
    <property type="match status" value="1"/>
</dbReference>
<name>G1KSY9_ANOCA</name>
<evidence type="ECO:0000256" key="5">
    <source>
        <dbReference type="ARBA" id="ARBA00023163"/>
    </source>
</evidence>
<gene>
    <name evidence="9" type="primary">PROX2</name>
</gene>
<reference evidence="9" key="3">
    <citation type="submission" date="2025-09" db="UniProtKB">
        <authorList>
            <consortium name="Ensembl"/>
        </authorList>
    </citation>
    <scope>IDENTIFICATION</scope>
</reference>
<dbReference type="Proteomes" id="UP000001646">
    <property type="component" value="Chromosome 1"/>
</dbReference>
<keyword evidence="4" id="KW-0371">Homeobox</keyword>
<dbReference type="PANTHER" id="PTHR12198:SF5">
    <property type="entry name" value="PROSPERO HOMEOBOX PROTEIN 2"/>
    <property type="match status" value="1"/>
</dbReference>
<keyword evidence="10" id="KW-1185">Reference proteome</keyword>
<dbReference type="InterPro" id="IPR039350">
    <property type="entry name" value="Prospero_homeodomain"/>
</dbReference>
<organism evidence="9 10">
    <name type="scientific">Anolis carolinensis</name>
    <name type="common">Green anole</name>
    <name type="synonym">American chameleon</name>
    <dbReference type="NCBI Taxonomy" id="28377"/>
    <lineage>
        <taxon>Eukaryota</taxon>
        <taxon>Metazoa</taxon>
        <taxon>Chordata</taxon>
        <taxon>Craniata</taxon>
        <taxon>Vertebrata</taxon>
        <taxon>Euteleostomi</taxon>
        <taxon>Lepidosauria</taxon>
        <taxon>Squamata</taxon>
        <taxon>Bifurcata</taxon>
        <taxon>Unidentata</taxon>
        <taxon>Episquamata</taxon>
        <taxon>Toxicofera</taxon>
        <taxon>Iguania</taxon>
        <taxon>Dactyloidae</taxon>
        <taxon>Anolis</taxon>
    </lineage>
</organism>
<feature type="domain" description="Prospero" evidence="8">
    <location>
        <begin position="444"/>
        <end position="602"/>
    </location>
</feature>
<evidence type="ECO:0000256" key="2">
    <source>
        <dbReference type="ARBA" id="ARBA00023015"/>
    </source>
</evidence>
<dbReference type="PROSITE" id="PS51818">
    <property type="entry name" value="HOMEO_PROSPERO"/>
    <property type="match status" value="1"/>
</dbReference>
<feature type="compositionally biased region" description="Basic and acidic residues" evidence="7">
    <location>
        <begin position="102"/>
        <end position="118"/>
    </location>
</feature>
<evidence type="ECO:0000313" key="9">
    <source>
        <dbReference type="Ensembl" id="ENSACAP00000016433.3"/>
    </source>
</evidence>
<dbReference type="AlphaFoldDB" id="G1KSY9"/>
<feature type="region of interest" description="Disordered" evidence="7">
    <location>
        <begin position="27"/>
        <end position="57"/>
    </location>
</feature>
<dbReference type="GO" id="GO:0005737">
    <property type="term" value="C:cytoplasm"/>
    <property type="evidence" value="ECO:0007669"/>
    <property type="project" value="UniProtKB-ARBA"/>
</dbReference>
<dbReference type="Bgee" id="ENSACAG00000016714">
    <property type="expression patterns" value="Expressed in ovary and 1 other cell type or tissue"/>
</dbReference>
<dbReference type="GO" id="GO:0000978">
    <property type="term" value="F:RNA polymerase II cis-regulatory region sequence-specific DNA binding"/>
    <property type="evidence" value="ECO:0000318"/>
    <property type="project" value="GO_Central"/>
</dbReference>
<evidence type="ECO:0000259" key="8">
    <source>
        <dbReference type="PROSITE" id="PS51818"/>
    </source>
</evidence>
<keyword evidence="3" id="KW-0238">DNA-binding</keyword>
<dbReference type="InterPro" id="IPR037131">
    <property type="entry name" value="Homeo_prospero_dom_sf"/>
</dbReference>
<dbReference type="Pfam" id="PF05044">
    <property type="entry name" value="HPD"/>
    <property type="match status" value="1"/>
</dbReference>
<dbReference type="GO" id="GO:0000981">
    <property type="term" value="F:DNA-binding transcription factor activity, RNA polymerase II-specific"/>
    <property type="evidence" value="ECO:0000318"/>
    <property type="project" value="GO_Central"/>
</dbReference>
<dbReference type="GO" id="GO:0031016">
    <property type="term" value="P:pancreas development"/>
    <property type="evidence" value="ECO:0007669"/>
    <property type="project" value="UniProtKB-ARBA"/>
</dbReference>
<sequence length="602" mass="67794">EYPFGILFSPSEQLIIISEAHGELDPKCLLHSSPKKDQPLPSGRNDTSSQGPPSSLAQLPAYALSDSSQFHHDPLQAKRARVENIIQGMNTMPNTMGPCTLEDQHHADKTKKGYQDSKRKQKLPQQQTSLARSDRNSIQSEEYLHLKNQFNLLEHQLKQLQERFFQPCELHFSNLSQESMETMNKLKETFGPSRDNSNCAVMNGQQRDYFRNNIPVLKRSEFSDKEAVIMDSHIPMSDEIILSNTLKQELMQGVTQAVDSVLKRVLSKSPGLQSQLPIGSPEAVSSPGRECIGSGGNPSRKWLPKIFSHEDSISTLTEKPHVLPSCSIHSKPGRKPCHVLCGNYPLTSPEVQKDGLIGKMLLCGPDSHWLSPTLRMASSPESLDMPQQPVKLKSSVMRQQQYPTTCKPVEIETLASLPTSKAAFAEMLSIGIASDFPLTPDYIQEALTPGHLKKAKLMFFFSRYPTSSLLRAYFLDVQFTRCITSQLIKWFSNFREFYYIQMEKCARQALLEGVADSSRLLVTRGSELFRILNVHYNKGNDFEVPDAFLDVASLTLQEFFNAVREGKDLDPSWKKPIYKIISKLDSEIPDAFKSSNCPKELL</sequence>
<dbReference type="GO" id="GO:0007417">
    <property type="term" value="P:central nervous system development"/>
    <property type="evidence" value="ECO:0007669"/>
    <property type="project" value="UniProtKB-ARBA"/>
</dbReference>
<dbReference type="InterPro" id="IPR009057">
    <property type="entry name" value="Homeodomain-like_sf"/>
</dbReference>
<feature type="region of interest" description="Disordered" evidence="7">
    <location>
        <begin position="272"/>
        <end position="297"/>
    </location>
</feature>
<evidence type="ECO:0000256" key="7">
    <source>
        <dbReference type="SAM" id="MobiDB-lite"/>
    </source>
</evidence>
<feature type="compositionally biased region" description="Polar residues" evidence="7">
    <location>
        <begin position="44"/>
        <end position="57"/>
    </location>
</feature>
<dbReference type="GO" id="GO:0035295">
    <property type="term" value="P:tube development"/>
    <property type="evidence" value="ECO:0007669"/>
    <property type="project" value="UniProtKB-ARBA"/>
</dbReference>
<dbReference type="InParanoid" id="G1KSY9"/>
<keyword evidence="2" id="KW-0805">Transcription regulation</keyword>
<reference evidence="9" key="2">
    <citation type="submission" date="2025-08" db="UniProtKB">
        <authorList>
            <consortium name="Ensembl"/>
        </authorList>
    </citation>
    <scope>IDENTIFICATION</scope>
</reference>
<evidence type="ECO:0000256" key="3">
    <source>
        <dbReference type="ARBA" id="ARBA00023125"/>
    </source>
</evidence>
<dbReference type="GO" id="GO:0070309">
    <property type="term" value="P:lens fiber cell morphogenesis"/>
    <property type="evidence" value="ECO:0007669"/>
    <property type="project" value="UniProtKB-ARBA"/>
</dbReference>
<evidence type="ECO:0000256" key="4">
    <source>
        <dbReference type="ARBA" id="ARBA00023155"/>
    </source>
</evidence>
<dbReference type="GO" id="GO:0048598">
    <property type="term" value="P:embryonic morphogenesis"/>
    <property type="evidence" value="ECO:0007669"/>
    <property type="project" value="UniProtKB-ARBA"/>
</dbReference>
<accession>G1KSY9</accession>
<keyword evidence="5" id="KW-0804">Transcription</keyword>
<reference evidence="9 10" key="1">
    <citation type="submission" date="2009-12" db="EMBL/GenBank/DDBJ databases">
        <title>The Genome Sequence of Anolis carolinensis (Green Anole Lizard).</title>
        <authorList>
            <consortium name="The Genome Sequencing Platform"/>
            <person name="Di Palma F."/>
            <person name="Alfoldi J."/>
            <person name="Heiman D."/>
            <person name="Young S."/>
            <person name="Grabherr M."/>
            <person name="Johnson J."/>
            <person name="Lander E.S."/>
            <person name="Lindblad-Toh K."/>
        </authorList>
    </citation>
    <scope>NUCLEOTIDE SEQUENCE [LARGE SCALE GENOMIC DNA]</scope>
    <source>
        <strain evidence="9 10">JBL SC #1</strain>
    </source>
</reference>
<keyword evidence="6" id="KW-0539">Nucleus</keyword>
<dbReference type="Ensembl" id="ENSACAT00000016758.4">
    <property type="protein sequence ID" value="ENSACAP00000016433.3"/>
    <property type="gene ID" value="ENSACAG00000016714.4"/>
</dbReference>
<dbReference type="SUPFAM" id="SSF46689">
    <property type="entry name" value="Homeodomain-like"/>
    <property type="match status" value="1"/>
</dbReference>
<dbReference type="InterPro" id="IPR023082">
    <property type="entry name" value="Homeo_prospero_dom"/>
</dbReference>
<dbReference type="GO" id="GO:0048646">
    <property type="term" value="P:anatomical structure formation involved in morphogenesis"/>
    <property type="evidence" value="ECO:0007669"/>
    <property type="project" value="UniProtKB-ARBA"/>
</dbReference>
<feature type="compositionally biased region" description="Polar residues" evidence="7">
    <location>
        <begin position="123"/>
        <end position="136"/>
    </location>
</feature>
<dbReference type="GO" id="GO:0006357">
    <property type="term" value="P:regulation of transcription by RNA polymerase II"/>
    <property type="evidence" value="ECO:0000318"/>
    <property type="project" value="GO_Central"/>
</dbReference>
<comment type="subcellular location">
    <subcellularLocation>
        <location evidence="1">Nucleus</location>
    </subcellularLocation>
</comment>
<dbReference type="FunFam" id="1.10.10.500:FF:000001">
    <property type="entry name" value="Prospero homeobox protein 1"/>
    <property type="match status" value="1"/>
</dbReference>
<proteinExistence type="predicted"/>
<protein>
    <submittedName>
        <fullName evidence="9">Prospero homeobox 2</fullName>
    </submittedName>
</protein>
<dbReference type="GO" id="GO:0070365">
    <property type="term" value="P:hepatocyte differentiation"/>
    <property type="evidence" value="ECO:0007669"/>
    <property type="project" value="UniProtKB-ARBA"/>
</dbReference>
<dbReference type="GeneTree" id="ENSGT00940000154790"/>
<dbReference type="eggNOG" id="KOG3779">
    <property type="taxonomic scope" value="Eukaryota"/>
</dbReference>
<dbReference type="GO" id="GO:0001945">
    <property type="term" value="P:lymph vessel development"/>
    <property type="evidence" value="ECO:0007669"/>
    <property type="project" value="UniProtKB-ARBA"/>
</dbReference>
<evidence type="ECO:0000256" key="6">
    <source>
        <dbReference type="ARBA" id="ARBA00023242"/>
    </source>
</evidence>
<dbReference type="GO" id="GO:0005634">
    <property type="term" value="C:nucleus"/>
    <property type="evidence" value="ECO:0000318"/>
    <property type="project" value="GO_Central"/>
</dbReference>